<dbReference type="EMBL" id="BGZK01000772">
    <property type="protein sequence ID" value="GBP59835.1"/>
    <property type="molecule type" value="Genomic_DNA"/>
</dbReference>
<protein>
    <submittedName>
        <fullName evidence="1">Uncharacterized protein</fullName>
    </submittedName>
</protein>
<proteinExistence type="predicted"/>
<evidence type="ECO:0000313" key="1">
    <source>
        <dbReference type="EMBL" id="GBP59835.1"/>
    </source>
</evidence>
<organism evidence="1 2">
    <name type="scientific">Eumeta variegata</name>
    <name type="common">Bagworm moth</name>
    <name type="synonym">Eumeta japonica</name>
    <dbReference type="NCBI Taxonomy" id="151549"/>
    <lineage>
        <taxon>Eukaryota</taxon>
        <taxon>Metazoa</taxon>
        <taxon>Ecdysozoa</taxon>
        <taxon>Arthropoda</taxon>
        <taxon>Hexapoda</taxon>
        <taxon>Insecta</taxon>
        <taxon>Pterygota</taxon>
        <taxon>Neoptera</taxon>
        <taxon>Endopterygota</taxon>
        <taxon>Lepidoptera</taxon>
        <taxon>Glossata</taxon>
        <taxon>Ditrysia</taxon>
        <taxon>Tineoidea</taxon>
        <taxon>Psychidae</taxon>
        <taxon>Oiketicinae</taxon>
        <taxon>Eumeta</taxon>
    </lineage>
</organism>
<evidence type="ECO:0000313" key="2">
    <source>
        <dbReference type="Proteomes" id="UP000299102"/>
    </source>
</evidence>
<keyword evidence="2" id="KW-1185">Reference proteome</keyword>
<accession>A0A4C1XCF9</accession>
<sequence>MLRSKYDETDLEVNPELVHIKSATSTSACSIGHLSITVTKNTTIHFTRLTIRFSELCAPSSPPRCRTVSKISELSM</sequence>
<dbReference type="Proteomes" id="UP000299102">
    <property type="component" value="Unassembled WGS sequence"/>
</dbReference>
<dbReference type="AlphaFoldDB" id="A0A4C1XCF9"/>
<comment type="caution">
    <text evidence="1">The sequence shown here is derived from an EMBL/GenBank/DDBJ whole genome shotgun (WGS) entry which is preliminary data.</text>
</comment>
<reference evidence="1 2" key="1">
    <citation type="journal article" date="2019" name="Commun. Biol.">
        <title>The bagworm genome reveals a unique fibroin gene that provides high tensile strength.</title>
        <authorList>
            <person name="Kono N."/>
            <person name="Nakamura H."/>
            <person name="Ohtoshi R."/>
            <person name="Tomita M."/>
            <person name="Numata K."/>
            <person name="Arakawa K."/>
        </authorList>
    </citation>
    <scope>NUCLEOTIDE SEQUENCE [LARGE SCALE GENOMIC DNA]</scope>
</reference>
<name>A0A4C1XCF9_EUMVA</name>
<gene>
    <name evidence="1" type="ORF">EVAR_40219_1</name>
</gene>